<keyword evidence="5 10" id="KW-0378">Hydrolase</keyword>
<reference evidence="13" key="1">
    <citation type="journal article" date="2020" name="mSystems">
        <title>Genome- and Community-Level Interaction Insights into Carbon Utilization and Element Cycling Functions of Hydrothermarchaeota in Hydrothermal Sediment.</title>
        <authorList>
            <person name="Zhou Z."/>
            <person name="Liu Y."/>
            <person name="Xu W."/>
            <person name="Pan J."/>
            <person name="Luo Z.H."/>
            <person name="Li M."/>
        </authorList>
    </citation>
    <scope>NUCLEOTIDE SEQUENCE [LARGE SCALE GENOMIC DNA]</scope>
    <source>
        <strain evidence="13">SpSt-374</strain>
    </source>
</reference>
<dbReference type="InterPro" id="IPR001915">
    <property type="entry name" value="Peptidase_M48"/>
</dbReference>
<evidence type="ECO:0000313" key="13">
    <source>
        <dbReference type="EMBL" id="HGG03064.1"/>
    </source>
</evidence>
<dbReference type="GO" id="GO:0006508">
    <property type="term" value="P:proteolysis"/>
    <property type="evidence" value="ECO:0007669"/>
    <property type="project" value="UniProtKB-KW"/>
</dbReference>
<accession>A0A7C3ZPQ2</accession>
<keyword evidence="9" id="KW-0472">Membrane</keyword>
<dbReference type="GO" id="GO:0046872">
    <property type="term" value="F:metal ion binding"/>
    <property type="evidence" value="ECO:0007669"/>
    <property type="project" value="UniProtKB-KW"/>
</dbReference>
<dbReference type="Gene3D" id="3.30.2010.10">
    <property type="entry name" value="Metalloproteases ('zincins'), catalytic domain"/>
    <property type="match status" value="1"/>
</dbReference>
<dbReference type="InterPro" id="IPR050083">
    <property type="entry name" value="HtpX_protease"/>
</dbReference>
<feature type="domain" description="Peptidase M48" evidence="12">
    <location>
        <begin position="62"/>
        <end position="265"/>
    </location>
</feature>
<evidence type="ECO:0000256" key="6">
    <source>
        <dbReference type="ARBA" id="ARBA00022833"/>
    </source>
</evidence>
<dbReference type="CDD" id="cd07325">
    <property type="entry name" value="M48_Ste24p_like"/>
    <property type="match status" value="1"/>
</dbReference>
<dbReference type="PANTHER" id="PTHR43221">
    <property type="entry name" value="PROTEASE HTPX"/>
    <property type="match status" value="1"/>
</dbReference>
<dbReference type="Pfam" id="PF01435">
    <property type="entry name" value="Peptidase_M48"/>
    <property type="match status" value="1"/>
</dbReference>
<protein>
    <submittedName>
        <fullName evidence="13">M48 family peptidase</fullName>
    </submittedName>
</protein>
<evidence type="ECO:0000256" key="1">
    <source>
        <dbReference type="ARBA" id="ARBA00022475"/>
    </source>
</evidence>
<organism evidence="13">
    <name type="scientific">Planktothricoides sp. SpSt-374</name>
    <dbReference type="NCBI Taxonomy" id="2282167"/>
    <lineage>
        <taxon>Bacteria</taxon>
        <taxon>Bacillati</taxon>
        <taxon>Cyanobacteriota</taxon>
        <taxon>Cyanophyceae</taxon>
        <taxon>Oscillatoriophycideae</taxon>
        <taxon>Oscillatoriales</taxon>
        <taxon>Oscillatoriaceae</taxon>
        <taxon>Planktothricoides</taxon>
    </lineage>
</organism>
<evidence type="ECO:0000256" key="11">
    <source>
        <dbReference type="SAM" id="MobiDB-lite"/>
    </source>
</evidence>
<dbReference type="AlphaFoldDB" id="A0A7C3ZPQ2"/>
<evidence type="ECO:0000256" key="2">
    <source>
        <dbReference type="ARBA" id="ARBA00022670"/>
    </source>
</evidence>
<evidence type="ECO:0000256" key="4">
    <source>
        <dbReference type="ARBA" id="ARBA00022723"/>
    </source>
</evidence>
<evidence type="ECO:0000256" key="8">
    <source>
        <dbReference type="ARBA" id="ARBA00023049"/>
    </source>
</evidence>
<sequence length="331" mass="37427">MPTYTGISSEAFRHPLDREAEAALRSVPGFQLVASKFVEFMYERPQFVFHMGNSIEVGPRQYSTLYRIFRECVRDLDVYPAPSLFVSQNPNINAYSLGKEHPYIVLNTGLIDLLNEAEIRSVIAHELGHIKCGHTILTMMGMWAISLAATIGEMTFGIGNLVSSGLIFAFYEWRRKAELSSDRAALLVMDDLKPVMQTMMKVAGCCQQFGHECSVDEFVKQADKYQNLDEDGLNQIYKFLLYNGAQGLMLSHPFPVERLGYLRSWADSAEYRQIRAGNYKRSGAEGSVEVESHPEGSAPRSNPKPPNSDAEELRRQIQELQQEIDRIKNSK</sequence>
<keyword evidence="7" id="KW-1133">Transmembrane helix</keyword>
<keyword evidence="6 10" id="KW-0862">Zinc</keyword>
<dbReference type="GO" id="GO:0004222">
    <property type="term" value="F:metalloendopeptidase activity"/>
    <property type="evidence" value="ECO:0007669"/>
    <property type="project" value="InterPro"/>
</dbReference>
<evidence type="ECO:0000256" key="7">
    <source>
        <dbReference type="ARBA" id="ARBA00022989"/>
    </source>
</evidence>
<evidence type="ECO:0000256" key="3">
    <source>
        <dbReference type="ARBA" id="ARBA00022692"/>
    </source>
</evidence>
<evidence type="ECO:0000256" key="5">
    <source>
        <dbReference type="ARBA" id="ARBA00022801"/>
    </source>
</evidence>
<comment type="caution">
    <text evidence="13">The sequence shown here is derived from an EMBL/GenBank/DDBJ whole genome shotgun (WGS) entry which is preliminary data.</text>
</comment>
<comment type="similarity">
    <text evidence="10">Belongs to the peptidase M48 family.</text>
</comment>
<name>A0A7C3ZPQ2_9CYAN</name>
<keyword evidence="2 10" id="KW-0645">Protease</keyword>
<dbReference type="EMBL" id="DSPX01000209">
    <property type="protein sequence ID" value="HGG03064.1"/>
    <property type="molecule type" value="Genomic_DNA"/>
</dbReference>
<dbReference type="PANTHER" id="PTHR43221:SF3">
    <property type="entry name" value="SLL1280 PROTEIN"/>
    <property type="match status" value="1"/>
</dbReference>
<evidence type="ECO:0000259" key="12">
    <source>
        <dbReference type="Pfam" id="PF01435"/>
    </source>
</evidence>
<evidence type="ECO:0000256" key="10">
    <source>
        <dbReference type="RuleBase" id="RU003983"/>
    </source>
</evidence>
<comment type="cofactor">
    <cofactor evidence="10">
        <name>Zn(2+)</name>
        <dbReference type="ChEBI" id="CHEBI:29105"/>
    </cofactor>
    <text evidence="10">Binds 1 zinc ion per subunit.</text>
</comment>
<keyword evidence="3" id="KW-0812">Transmembrane</keyword>
<evidence type="ECO:0000256" key="9">
    <source>
        <dbReference type="ARBA" id="ARBA00023136"/>
    </source>
</evidence>
<feature type="compositionally biased region" description="Basic and acidic residues" evidence="11">
    <location>
        <begin position="311"/>
        <end position="331"/>
    </location>
</feature>
<keyword evidence="4" id="KW-0479">Metal-binding</keyword>
<gene>
    <name evidence="13" type="ORF">ENR15_21090</name>
</gene>
<proteinExistence type="inferred from homology"/>
<keyword evidence="1" id="KW-1003">Cell membrane</keyword>
<keyword evidence="8 10" id="KW-0482">Metalloprotease</keyword>
<feature type="region of interest" description="Disordered" evidence="11">
    <location>
        <begin position="282"/>
        <end position="331"/>
    </location>
</feature>